<feature type="transmembrane region" description="Helical" evidence="1">
    <location>
        <begin position="66"/>
        <end position="90"/>
    </location>
</feature>
<keyword evidence="1" id="KW-0472">Membrane</keyword>
<organism evidence="2 3">
    <name type="scientific">Streptococcus infantis</name>
    <dbReference type="NCBI Taxonomy" id="68892"/>
    <lineage>
        <taxon>Bacteria</taxon>
        <taxon>Bacillati</taxon>
        <taxon>Bacillota</taxon>
        <taxon>Bacilli</taxon>
        <taxon>Lactobacillales</taxon>
        <taxon>Streptococcaceae</taxon>
        <taxon>Streptococcus</taxon>
    </lineage>
</organism>
<evidence type="ECO:0008006" key="4">
    <source>
        <dbReference type="Google" id="ProtNLM"/>
    </source>
</evidence>
<gene>
    <name evidence="2" type="ORF">TZ96_01731</name>
</gene>
<dbReference type="AlphaFoldDB" id="A0A0F3H7V0"/>
<evidence type="ECO:0000256" key="1">
    <source>
        <dbReference type="SAM" id="Phobius"/>
    </source>
</evidence>
<reference evidence="2 3" key="1">
    <citation type="submission" date="2015-02" db="EMBL/GenBank/DDBJ databases">
        <title>Evolution of amylase-binding proteins of oral streptococcal species.</title>
        <authorList>
            <person name="Haase E.M."/>
        </authorList>
    </citation>
    <scope>NUCLEOTIDE SEQUENCE [LARGE SCALE GENOMIC DNA]</scope>
    <source>
        <strain evidence="2 3">UC6950A</strain>
    </source>
</reference>
<dbReference type="PATRIC" id="fig|28037.218.peg.1695"/>
<keyword evidence="1" id="KW-0812">Transmembrane</keyword>
<proteinExistence type="predicted"/>
<dbReference type="RefSeq" id="WP_045763747.1">
    <property type="nucleotide sequence ID" value="NZ_JYOV01000022.1"/>
</dbReference>
<accession>A0A0F3H7V0</accession>
<dbReference type="EMBL" id="JYOV01000022">
    <property type="protein sequence ID" value="KJU90269.1"/>
    <property type="molecule type" value="Genomic_DNA"/>
</dbReference>
<keyword evidence="1" id="KW-1133">Transmembrane helix</keyword>
<evidence type="ECO:0000313" key="3">
    <source>
        <dbReference type="Proteomes" id="UP000033405"/>
    </source>
</evidence>
<dbReference type="Proteomes" id="UP000033405">
    <property type="component" value="Unassembled WGS sequence"/>
</dbReference>
<sequence length="92" mass="10565">MKARLREKALGLFSLFVVVLWLSPNWVNFSFKIGTQSYNWTTFVLFILLPLIGLGYLVLAFFKRKCWLFFFGLACIFAFPITMAVGSFLLGP</sequence>
<name>A0A0F3H7V0_9STRE</name>
<comment type="caution">
    <text evidence="2">The sequence shown here is derived from an EMBL/GenBank/DDBJ whole genome shotgun (WGS) entry which is preliminary data.</text>
</comment>
<protein>
    <recommendedName>
        <fullName evidence="4">1,4-dihydroxy-2-naphthoate prenyltransferase</fullName>
    </recommendedName>
</protein>
<feature type="transmembrane region" description="Helical" evidence="1">
    <location>
        <begin position="40"/>
        <end position="59"/>
    </location>
</feature>
<evidence type="ECO:0000313" key="2">
    <source>
        <dbReference type="EMBL" id="KJU90269.1"/>
    </source>
</evidence>